<feature type="transmembrane region" description="Helical" evidence="7">
    <location>
        <begin position="128"/>
        <end position="151"/>
    </location>
</feature>
<dbReference type="NCBIfam" id="TIGR00765">
    <property type="entry name" value="yihY_not_rbn"/>
    <property type="match status" value="1"/>
</dbReference>
<evidence type="ECO:0000256" key="4">
    <source>
        <dbReference type="ARBA" id="ARBA00022989"/>
    </source>
</evidence>
<name>A0ABS4XB05_9MICC</name>
<protein>
    <submittedName>
        <fullName evidence="8">Membrane protein</fullName>
    </submittedName>
</protein>
<keyword evidence="4 7" id="KW-1133">Transmembrane helix</keyword>
<proteinExistence type="predicted"/>
<comment type="caution">
    <text evidence="8">The sequence shown here is derived from an EMBL/GenBank/DDBJ whole genome shotgun (WGS) entry which is preliminary data.</text>
</comment>
<gene>
    <name evidence="8" type="ORF">JOF47_001153</name>
</gene>
<dbReference type="RefSeq" id="WP_209996523.1">
    <property type="nucleotide sequence ID" value="NZ_BAAAJY010000007.1"/>
</dbReference>
<feature type="transmembrane region" description="Helical" evidence="7">
    <location>
        <begin position="283"/>
        <end position="307"/>
    </location>
</feature>
<evidence type="ECO:0000256" key="3">
    <source>
        <dbReference type="ARBA" id="ARBA00022692"/>
    </source>
</evidence>
<evidence type="ECO:0000256" key="7">
    <source>
        <dbReference type="SAM" id="Phobius"/>
    </source>
</evidence>
<keyword evidence="3 7" id="KW-0812">Transmembrane</keyword>
<feature type="region of interest" description="Disordered" evidence="6">
    <location>
        <begin position="1"/>
        <end position="37"/>
    </location>
</feature>
<dbReference type="EMBL" id="JAGIOF010000001">
    <property type="protein sequence ID" value="MBP2385642.1"/>
    <property type="molecule type" value="Genomic_DNA"/>
</dbReference>
<keyword evidence="2" id="KW-1003">Cell membrane</keyword>
<feature type="transmembrane region" description="Helical" evidence="7">
    <location>
        <begin position="213"/>
        <end position="236"/>
    </location>
</feature>
<evidence type="ECO:0000256" key="5">
    <source>
        <dbReference type="ARBA" id="ARBA00023136"/>
    </source>
</evidence>
<sequence>MSARDKSMNGSGFAAEPPAENGAAPESGNKRKPESPANLNAASWKYAAGRSVREFSRLKCTDLGATLAYFGILSLFPAMLALVSLLGVVGQAEATTQTLLQVIEGVASSEVAQTLRQPIEQLSRTPSAGFALIAGLAGSLWSASGYVGAFGRCVNRIYGVSEGRPFYKLKPLMLFLTLCLLLTTAVMAVMLVVSGPLARAIGDVAGLGEESLWVWNIAKWPVLALCAIALVAALYYGTPNVSHAKFRWLSPGSFAALAILAVATLGFFFYVSNFGQYNKTYGTIGGGIVLLLWLWIANLSLLFGAVLDAETERARELQEGIEAEQSLQLPPRETTASDKALAKEKSDIDRGHILRLDAKERNDSRAKTGESQD</sequence>
<accession>A0ABS4XB05</accession>
<reference evidence="8 9" key="1">
    <citation type="submission" date="2021-03" db="EMBL/GenBank/DDBJ databases">
        <title>Sequencing the genomes of 1000 actinobacteria strains.</title>
        <authorList>
            <person name="Klenk H.-P."/>
        </authorList>
    </citation>
    <scope>NUCLEOTIDE SEQUENCE [LARGE SCALE GENOMIC DNA]</scope>
    <source>
        <strain evidence="8 9">DSM 15797</strain>
    </source>
</reference>
<dbReference type="PANTHER" id="PTHR30213:SF0">
    <property type="entry name" value="UPF0761 MEMBRANE PROTEIN YIHY"/>
    <property type="match status" value="1"/>
</dbReference>
<dbReference type="PANTHER" id="PTHR30213">
    <property type="entry name" value="INNER MEMBRANE PROTEIN YHJD"/>
    <property type="match status" value="1"/>
</dbReference>
<dbReference type="Pfam" id="PF03631">
    <property type="entry name" value="Virul_fac_BrkB"/>
    <property type="match status" value="1"/>
</dbReference>
<feature type="compositionally biased region" description="Low complexity" evidence="6">
    <location>
        <begin position="14"/>
        <end position="26"/>
    </location>
</feature>
<keyword evidence="5 7" id="KW-0472">Membrane</keyword>
<feature type="transmembrane region" description="Helical" evidence="7">
    <location>
        <begin position="172"/>
        <end position="193"/>
    </location>
</feature>
<evidence type="ECO:0000313" key="8">
    <source>
        <dbReference type="EMBL" id="MBP2385642.1"/>
    </source>
</evidence>
<feature type="region of interest" description="Disordered" evidence="6">
    <location>
        <begin position="322"/>
        <end position="348"/>
    </location>
</feature>
<keyword evidence="9" id="KW-1185">Reference proteome</keyword>
<evidence type="ECO:0000256" key="6">
    <source>
        <dbReference type="SAM" id="MobiDB-lite"/>
    </source>
</evidence>
<evidence type="ECO:0000256" key="1">
    <source>
        <dbReference type="ARBA" id="ARBA00004651"/>
    </source>
</evidence>
<comment type="subcellular location">
    <subcellularLocation>
        <location evidence="1">Cell membrane</location>
        <topology evidence="1">Multi-pass membrane protein</topology>
    </subcellularLocation>
</comment>
<organism evidence="8 9">
    <name type="scientific">Paeniglutamicibacter kerguelensis</name>
    <dbReference type="NCBI Taxonomy" id="254788"/>
    <lineage>
        <taxon>Bacteria</taxon>
        <taxon>Bacillati</taxon>
        <taxon>Actinomycetota</taxon>
        <taxon>Actinomycetes</taxon>
        <taxon>Micrococcales</taxon>
        <taxon>Micrococcaceae</taxon>
        <taxon>Paeniglutamicibacter</taxon>
    </lineage>
</organism>
<evidence type="ECO:0000313" key="9">
    <source>
        <dbReference type="Proteomes" id="UP001296993"/>
    </source>
</evidence>
<dbReference type="Proteomes" id="UP001296993">
    <property type="component" value="Unassembled WGS sequence"/>
</dbReference>
<feature type="transmembrane region" description="Helical" evidence="7">
    <location>
        <begin position="248"/>
        <end position="271"/>
    </location>
</feature>
<dbReference type="InterPro" id="IPR017039">
    <property type="entry name" value="Virul_fac_BrkB"/>
</dbReference>
<evidence type="ECO:0000256" key="2">
    <source>
        <dbReference type="ARBA" id="ARBA00022475"/>
    </source>
</evidence>
<feature type="transmembrane region" description="Helical" evidence="7">
    <location>
        <begin position="67"/>
        <end position="89"/>
    </location>
</feature>